<sequence length="58" mass="6358">MDEDLDELWEPSELKVSIHTAPIWHQTKATDPPGTTTRAIDFGPSGLSGIGPSIHEKF</sequence>
<proteinExistence type="predicted"/>
<feature type="region of interest" description="Disordered" evidence="1">
    <location>
        <begin position="26"/>
        <end position="58"/>
    </location>
</feature>
<organism evidence="2 3">
    <name type="scientific">Agaricus bisporus var. burnettii (strain JB137-S8 / ATCC MYA-4627 / FGSC 10392)</name>
    <name type="common">White button mushroom</name>
    <dbReference type="NCBI Taxonomy" id="597362"/>
    <lineage>
        <taxon>Eukaryota</taxon>
        <taxon>Fungi</taxon>
        <taxon>Dikarya</taxon>
        <taxon>Basidiomycota</taxon>
        <taxon>Agaricomycotina</taxon>
        <taxon>Agaricomycetes</taxon>
        <taxon>Agaricomycetidae</taxon>
        <taxon>Agaricales</taxon>
        <taxon>Agaricineae</taxon>
        <taxon>Agaricaceae</taxon>
        <taxon>Agaricus</taxon>
    </lineage>
</organism>
<evidence type="ECO:0000313" key="2">
    <source>
        <dbReference type="EMBL" id="EKM73656.1"/>
    </source>
</evidence>
<dbReference type="Proteomes" id="UP000008493">
    <property type="component" value="Unassembled WGS sequence"/>
</dbReference>
<protein>
    <submittedName>
        <fullName evidence="2">Uncharacterized protein</fullName>
    </submittedName>
</protein>
<feature type="compositionally biased region" description="Polar residues" evidence="1">
    <location>
        <begin position="27"/>
        <end position="38"/>
    </location>
</feature>
<dbReference type="AlphaFoldDB" id="K5WEJ4"/>
<dbReference type="EMBL" id="JH972281">
    <property type="protein sequence ID" value="EKM73656.1"/>
    <property type="molecule type" value="Genomic_DNA"/>
</dbReference>
<keyword evidence="3" id="KW-1185">Reference proteome</keyword>
<name>K5WEJ4_AGABU</name>
<dbReference type="InParanoid" id="K5WEJ4"/>
<feature type="compositionally biased region" description="Low complexity" evidence="1">
    <location>
        <begin position="43"/>
        <end position="58"/>
    </location>
</feature>
<dbReference type="GeneID" id="18828228"/>
<evidence type="ECO:0000313" key="3">
    <source>
        <dbReference type="Proteomes" id="UP000008493"/>
    </source>
</evidence>
<gene>
    <name evidence="2" type="ORF">AGABI1DRAFT_134327</name>
</gene>
<dbReference type="KEGG" id="abp:AGABI1DRAFT134327"/>
<evidence type="ECO:0000256" key="1">
    <source>
        <dbReference type="SAM" id="MobiDB-lite"/>
    </source>
</evidence>
<reference evidence="3" key="1">
    <citation type="journal article" date="2012" name="Proc. Natl. Acad. Sci. U.S.A.">
        <title>Genome sequence of the button mushroom Agaricus bisporus reveals mechanisms governing adaptation to a humic-rich ecological niche.</title>
        <authorList>
            <person name="Morin E."/>
            <person name="Kohler A."/>
            <person name="Baker A.R."/>
            <person name="Foulongne-Oriol M."/>
            <person name="Lombard V."/>
            <person name="Nagy L.G."/>
            <person name="Ohm R.A."/>
            <person name="Patyshakuliyeva A."/>
            <person name="Brun A."/>
            <person name="Aerts A.L."/>
            <person name="Bailey A.M."/>
            <person name="Billette C."/>
            <person name="Coutinho P.M."/>
            <person name="Deakin G."/>
            <person name="Doddapaneni H."/>
            <person name="Floudas D."/>
            <person name="Grimwood J."/>
            <person name="Hilden K."/>
            <person name="Kuees U."/>
            <person name="LaButti K.M."/>
            <person name="Lapidus A."/>
            <person name="Lindquist E.A."/>
            <person name="Lucas S.M."/>
            <person name="Murat C."/>
            <person name="Riley R.W."/>
            <person name="Salamov A.A."/>
            <person name="Schmutz J."/>
            <person name="Subramanian V."/>
            <person name="Woesten H.A.B."/>
            <person name="Xu J."/>
            <person name="Eastwood D.C."/>
            <person name="Foster G.D."/>
            <person name="Sonnenberg A.S."/>
            <person name="Cullen D."/>
            <person name="de Vries R.P."/>
            <person name="Lundell T."/>
            <person name="Hibbett D.S."/>
            <person name="Henrissat B."/>
            <person name="Burton K.S."/>
            <person name="Kerrigan R.W."/>
            <person name="Challen M.P."/>
            <person name="Grigoriev I.V."/>
            <person name="Martin F."/>
        </authorList>
    </citation>
    <scope>NUCLEOTIDE SEQUENCE [LARGE SCALE GENOMIC DNA]</scope>
    <source>
        <strain evidence="3">JB137-S8 / ATCC MYA-4627 / FGSC 10392</strain>
    </source>
</reference>
<dbReference type="RefSeq" id="XP_007335705.1">
    <property type="nucleotide sequence ID" value="XM_007335643.1"/>
</dbReference>
<accession>K5WEJ4</accession>
<dbReference type="HOGENOM" id="CLU_2978589_0_0_1"/>